<protein>
    <submittedName>
        <fullName evidence="1">Uncharacterized protein</fullName>
    </submittedName>
</protein>
<sequence length="92" mass="10196">MQYMTEAQIDSISTETGKALAKEDKITITIQPENGESHWEGGINGHFFRIRTGEPVEVPQSLATLIAQSAQVRYESDARVRAYRKSGGKKVS</sequence>
<evidence type="ECO:0000313" key="1">
    <source>
        <dbReference type="EMBL" id="MPN43178.1"/>
    </source>
</evidence>
<organism evidence="1">
    <name type="scientific">bioreactor metagenome</name>
    <dbReference type="NCBI Taxonomy" id="1076179"/>
    <lineage>
        <taxon>unclassified sequences</taxon>
        <taxon>metagenomes</taxon>
        <taxon>ecological metagenomes</taxon>
    </lineage>
</organism>
<gene>
    <name evidence="1" type="ORF">SDC9_190737</name>
</gene>
<name>A0A645HVY4_9ZZZZ</name>
<comment type="caution">
    <text evidence="1">The sequence shown here is derived from an EMBL/GenBank/DDBJ whole genome shotgun (WGS) entry which is preliminary data.</text>
</comment>
<reference evidence="1" key="1">
    <citation type="submission" date="2019-08" db="EMBL/GenBank/DDBJ databases">
        <authorList>
            <person name="Kucharzyk K."/>
            <person name="Murdoch R.W."/>
            <person name="Higgins S."/>
            <person name="Loffler F."/>
        </authorList>
    </citation>
    <scope>NUCLEOTIDE SEQUENCE</scope>
</reference>
<accession>A0A645HVY4</accession>
<proteinExistence type="predicted"/>
<dbReference type="EMBL" id="VSSQ01101419">
    <property type="protein sequence ID" value="MPN43178.1"/>
    <property type="molecule type" value="Genomic_DNA"/>
</dbReference>
<dbReference type="AlphaFoldDB" id="A0A645HVY4"/>